<keyword evidence="2" id="KW-1185">Reference proteome</keyword>
<dbReference type="AlphaFoldDB" id="A0AAE1D3I3"/>
<organism evidence="1 2">
    <name type="scientific">Elysia crispata</name>
    <name type="common">lettuce slug</name>
    <dbReference type="NCBI Taxonomy" id="231223"/>
    <lineage>
        <taxon>Eukaryota</taxon>
        <taxon>Metazoa</taxon>
        <taxon>Spiralia</taxon>
        <taxon>Lophotrochozoa</taxon>
        <taxon>Mollusca</taxon>
        <taxon>Gastropoda</taxon>
        <taxon>Heterobranchia</taxon>
        <taxon>Euthyneura</taxon>
        <taxon>Panpulmonata</taxon>
        <taxon>Sacoglossa</taxon>
        <taxon>Placobranchoidea</taxon>
        <taxon>Plakobranchidae</taxon>
        <taxon>Elysia</taxon>
    </lineage>
</organism>
<evidence type="ECO:0000313" key="1">
    <source>
        <dbReference type="EMBL" id="KAK3755882.1"/>
    </source>
</evidence>
<comment type="caution">
    <text evidence="1">The sequence shown here is derived from an EMBL/GenBank/DDBJ whole genome shotgun (WGS) entry which is preliminary data.</text>
</comment>
<protein>
    <submittedName>
        <fullName evidence="1">Uncharacterized protein</fullName>
    </submittedName>
</protein>
<dbReference type="Proteomes" id="UP001283361">
    <property type="component" value="Unassembled WGS sequence"/>
</dbReference>
<gene>
    <name evidence="1" type="ORF">RRG08_056150</name>
</gene>
<accession>A0AAE1D3I3</accession>
<sequence length="95" mass="10579">MCPQVLVPGLRLLPCLHGFRLKGSANPNYENSPQGWTLVRLSKKPRRWVLCLLVLSIDQAPVWRQPAVTVAVTETEVSAGCSWPSLDPRIFEVGQ</sequence>
<proteinExistence type="predicted"/>
<reference evidence="1" key="1">
    <citation type="journal article" date="2023" name="G3 (Bethesda)">
        <title>A reference genome for the long-term kleptoplast-retaining sea slug Elysia crispata morphotype clarki.</title>
        <authorList>
            <person name="Eastman K.E."/>
            <person name="Pendleton A.L."/>
            <person name="Shaikh M.A."/>
            <person name="Suttiyut T."/>
            <person name="Ogas R."/>
            <person name="Tomko P."/>
            <person name="Gavelis G."/>
            <person name="Widhalm J.R."/>
            <person name="Wisecaver J.H."/>
        </authorList>
    </citation>
    <scope>NUCLEOTIDE SEQUENCE</scope>
    <source>
        <strain evidence="1">ECLA1</strain>
    </source>
</reference>
<evidence type="ECO:0000313" key="2">
    <source>
        <dbReference type="Proteomes" id="UP001283361"/>
    </source>
</evidence>
<name>A0AAE1D3I3_9GAST</name>
<dbReference type="EMBL" id="JAWDGP010005584">
    <property type="protein sequence ID" value="KAK3755882.1"/>
    <property type="molecule type" value="Genomic_DNA"/>
</dbReference>